<feature type="binding site" evidence="10">
    <location>
        <position position="130"/>
    </location>
    <ligand>
        <name>Mg(2+)</name>
        <dbReference type="ChEBI" id="CHEBI:18420"/>
        <label>2</label>
    </ligand>
</feature>
<evidence type="ECO:0000256" key="7">
    <source>
        <dbReference type="ARBA" id="ARBA00022759"/>
    </source>
</evidence>
<reference evidence="14" key="1">
    <citation type="journal article" date="2019" name="Int. J. Syst. Evol. Microbiol.">
        <title>The Global Catalogue of Microorganisms (GCM) 10K type strain sequencing project: providing services to taxonomists for standard genome sequencing and annotation.</title>
        <authorList>
            <consortium name="The Broad Institute Genomics Platform"/>
            <consortium name="The Broad Institute Genome Sequencing Center for Infectious Disease"/>
            <person name="Wu L."/>
            <person name="Ma J."/>
        </authorList>
    </citation>
    <scope>NUCLEOTIDE SEQUENCE [LARGE SCALE GENOMIC DNA]</scope>
    <source>
        <strain evidence="14">JCM 16540</strain>
    </source>
</reference>
<feature type="binding site" evidence="10">
    <location>
        <position position="8"/>
    </location>
    <ligand>
        <name>Mg(2+)</name>
        <dbReference type="ChEBI" id="CHEBI:18420"/>
        <label>2</label>
    </ligand>
</feature>
<keyword evidence="10" id="KW-0963">Cytoplasm</keyword>
<dbReference type="InterPro" id="IPR050092">
    <property type="entry name" value="RNase_H"/>
</dbReference>
<dbReference type="Pfam" id="PF14534">
    <property type="entry name" value="DUF4440"/>
    <property type="match status" value="1"/>
</dbReference>
<dbReference type="PANTHER" id="PTHR10642">
    <property type="entry name" value="RIBONUCLEASE H1"/>
    <property type="match status" value="1"/>
</dbReference>
<dbReference type="InterPro" id="IPR002156">
    <property type="entry name" value="RNaseH_domain"/>
</dbReference>
<comment type="caution">
    <text evidence="13">The sequence shown here is derived from an EMBL/GenBank/DDBJ whole genome shotgun (WGS) entry which is preliminary data.</text>
</comment>
<keyword evidence="8 10" id="KW-0378">Hydrolase</keyword>
<dbReference type="Proteomes" id="UP001500767">
    <property type="component" value="Unassembled WGS sequence"/>
</dbReference>
<evidence type="ECO:0000256" key="10">
    <source>
        <dbReference type="HAMAP-Rule" id="MF_00042"/>
    </source>
</evidence>
<dbReference type="PANTHER" id="PTHR10642:SF26">
    <property type="entry name" value="RIBONUCLEASE H1"/>
    <property type="match status" value="1"/>
</dbReference>
<feature type="domain" description="RNase H type-1" evidence="12">
    <location>
        <begin position="1"/>
        <end position="138"/>
    </location>
</feature>
<dbReference type="HAMAP" id="MF_00042">
    <property type="entry name" value="RNase_H"/>
    <property type="match status" value="1"/>
</dbReference>
<proteinExistence type="inferred from homology"/>
<evidence type="ECO:0000256" key="8">
    <source>
        <dbReference type="ARBA" id="ARBA00022801"/>
    </source>
</evidence>
<evidence type="ECO:0000256" key="9">
    <source>
        <dbReference type="ARBA" id="ARBA00022842"/>
    </source>
</evidence>
<evidence type="ECO:0000256" key="6">
    <source>
        <dbReference type="ARBA" id="ARBA00022723"/>
    </source>
</evidence>
<dbReference type="Gene3D" id="3.30.420.10">
    <property type="entry name" value="Ribonuclease H-like superfamily/Ribonuclease H"/>
    <property type="match status" value="1"/>
</dbReference>
<dbReference type="EMBL" id="BAAAYR010000008">
    <property type="protein sequence ID" value="GAA3580502.1"/>
    <property type="molecule type" value="Genomic_DNA"/>
</dbReference>
<evidence type="ECO:0000256" key="3">
    <source>
        <dbReference type="ARBA" id="ARBA00011245"/>
    </source>
</evidence>
<organism evidence="13 14">
    <name type="scientific">Microlunatus spumicola</name>
    <dbReference type="NCBI Taxonomy" id="81499"/>
    <lineage>
        <taxon>Bacteria</taxon>
        <taxon>Bacillati</taxon>
        <taxon>Actinomycetota</taxon>
        <taxon>Actinomycetes</taxon>
        <taxon>Propionibacteriales</taxon>
        <taxon>Propionibacteriaceae</taxon>
        <taxon>Microlunatus</taxon>
    </lineage>
</organism>
<keyword evidence="14" id="KW-1185">Reference proteome</keyword>
<dbReference type="InterPro" id="IPR022892">
    <property type="entry name" value="RNaseHI"/>
</dbReference>
<gene>
    <name evidence="10" type="primary">rnhA</name>
    <name evidence="13" type="ORF">GCM10022197_42940</name>
</gene>
<comment type="catalytic activity">
    <reaction evidence="1 10">
        <text>Endonucleolytic cleavage to 5'-phosphomonoester.</text>
        <dbReference type="EC" id="3.1.26.4"/>
    </reaction>
</comment>
<feature type="binding site" evidence="10">
    <location>
        <position position="8"/>
    </location>
    <ligand>
        <name>Mg(2+)</name>
        <dbReference type="ChEBI" id="CHEBI:18420"/>
        <label>1</label>
    </ligand>
</feature>
<dbReference type="SUPFAM" id="SSF54427">
    <property type="entry name" value="NTF2-like"/>
    <property type="match status" value="1"/>
</dbReference>
<dbReference type="RefSeq" id="WP_204910979.1">
    <property type="nucleotide sequence ID" value="NZ_BAAAYR010000008.1"/>
</dbReference>
<name>A0ABP6YBF0_9ACTN</name>
<feature type="binding site" evidence="10">
    <location>
        <position position="66"/>
    </location>
    <ligand>
        <name>Mg(2+)</name>
        <dbReference type="ChEBI" id="CHEBI:18420"/>
        <label>1</label>
    </ligand>
</feature>
<accession>A0ABP6YBF0</accession>
<evidence type="ECO:0000313" key="14">
    <source>
        <dbReference type="Proteomes" id="UP001500767"/>
    </source>
</evidence>
<evidence type="ECO:0000256" key="5">
    <source>
        <dbReference type="ARBA" id="ARBA00022722"/>
    </source>
</evidence>
<evidence type="ECO:0000256" key="2">
    <source>
        <dbReference type="ARBA" id="ARBA00005300"/>
    </source>
</evidence>
<comment type="function">
    <text evidence="10">Endonuclease that specifically degrades the RNA of RNA-DNA hybrids.</text>
</comment>
<comment type="similarity">
    <text evidence="2 10">Belongs to the RNase H family.</text>
</comment>
<evidence type="ECO:0000313" key="13">
    <source>
        <dbReference type="EMBL" id="GAA3580502.1"/>
    </source>
</evidence>
<dbReference type="InterPro" id="IPR027843">
    <property type="entry name" value="DUF4440"/>
</dbReference>
<dbReference type="CDD" id="cd09278">
    <property type="entry name" value="RNase_HI_prokaryote_like"/>
    <property type="match status" value="1"/>
</dbReference>
<dbReference type="InterPro" id="IPR032710">
    <property type="entry name" value="NTF2-like_dom_sf"/>
</dbReference>
<feature type="binding site" evidence="10">
    <location>
        <position position="43"/>
    </location>
    <ligand>
        <name>Mg(2+)</name>
        <dbReference type="ChEBI" id="CHEBI:18420"/>
        <label>1</label>
    </ligand>
</feature>
<comment type="subcellular location">
    <subcellularLocation>
        <location evidence="10">Cytoplasm</location>
    </subcellularLocation>
</comment>
<evidence type="ECO:0000256" key="4">
    <source>
        <dbReference type="ARBA" id="ARBA00012180"/>
    </source>
</evidence>
<dbReference type="PROSITE" id="PS50879">
    <property type="entry name" value="RNASE_H_1"/>
    <property type="match status" value="1"/>
</dbReference>
<keyword evidence="7 10" id="KW-0255">Endonuclease</keyword>
<comment type="subunit">
    <text evidence="3 10">Monomer.</text>
</comment>
<comment type="cofactor">
    <cofactor evidence="10">
        <name>Mg(2+)</name>
        <dbReference type="ChEBI" id="CHEBI:18420"/>
    </cofactor>
    <text evidence="10">Binds 1 Mg(2+) ion per subunit. May bind a second metal ion at a regulatory site, or after substrate binding.</text>
</comment>
<keyword evidence="6 10" id="KW-0479">Metal-binding</keyword>
<evidence type="ECO:0000256" key="11">
    <source>
        <dbReference type="SAM" id="MobiDB-lite"/>
    </source>
</evidence>
<dbReference type="Pfam" id="PF00075">
    <property type="entry name" value="RNase_H"/>
    <property type="match status" value="1"/>
</dbReference>
<protein>
    <recommendedName>
        <fullName evidence="4 10">Ribonuclease H</fullName>
        <shortName evidence="10">RNase H</shortName>
        <ecNumber evidence="4 10">3.1.26.4</ecNumber>
    </recommendedName>
</protein>
<dbReference type="EC" id="3.1.26.4" evidence="4 10"/>
<dbReference type="InterPro" id="IPR012337">
    <property type="entry name" value="RNaseH-like_sf"/>
</dbReference>
<dbReference type="SUPFAM" id="SSF53098">
    <property type="entry name" value="Ribonuclease H-like"/>
    <property type="match status" value="1"/>
</dbReference>
<dbReference type="InterPro" id="IPR036397">
    <property type="entry name" value="RNaseH_sf"/>
</dbReference>
<dbReference type="Gene3D" id="3.10.450.50">
    <property type="match status" value="1"/>
</dbReference>
<sequence length="320" mass="34154">MTIVAAADGSALGNPGPAGWAWYVDEGCWASGGWPRGTNNMGELMAVLDLLRQTAHVDDDLLVYCDSTYVINVVTKWMAGWKRKGWRKGDGKPVMNVDIIQAIDVAIKGRRVQFEWVKGHAGHPLNEEADKRAVAASTAFQARRPHDPGPGYPGAAPTVPVEPVEPDEDLLSFTDPAPAVSAAPVSAAAGTAPAAAVAAPRSAGEGVLHEVVDLERALLSDAVRADPELVGALLDPAWTEFGASGRRWSRAEMLAVIAPVGDPDLEVLSVEELAPDVVLLLWRSLTDAGSSLRSSVWVRSGGRWRQRFHQGTPEAARRAR</sequence>
<keyword evidence="5 10" id="KW-0540">Nuclease</keyword>
<keyword evidence="9 10" id="KW-0460">Magnesium</keyword>
<evidence type="ECO:0000259" key="12">
    <source>
        <dbReference type="PROSITE" id="PS50879"/>
    </source>
</evidence>
<feature type="region of interest" description="Disordered" evidence="11">
    <location>
        <begin position="142"/>
        <end position="167"/>
    </location>
</feature>
<evidence type="ECO:0000256" key="1">
    <source>
        <dbReference type="ARBA" id="ARBA00000077"/>
    </source>
</evidence>